<dbReference type="CDD" id="cd05379">
    <property type="entry name" value="CAP_bacterial"/>
    <property type="match status" value="1"/>
</dbReference>
<dbReference type="PROSITE" id="PS51272">
    <property type="entry name" value="SLH"/>
    <property type="match status" value="2"/>
</dbReference>
<keyword evidence="3" id="KW-0732">Signal</keyword>
<name>A0A926IT92_9FIRM</name>
<proteinExistence type="predicted"/>
<keyword evidence="6" id="KW-1185">Reference proteome</keyword>
<dbReference type="Proteomes" id="UP000647416">
    <property type="component" value="Unassembled WGS sequence"/>
</dbReference>
<dbReference type="Gene3D" id="3.40.33.10">
    <property type="entry name" value="CAP"/>
    <property type="match status" value="1"/>
</dbReference>
<accession>A0A926IT92</accession>
<feature type="domain" description="SLH" evidence="4">
    <location>
        <begin position="574"/>
        <end position="637"/>
    </location>
</feature>
<keyword evidence="1" id="KW-0677">Repeat</keyword>
<evidence type="ECO:0000256" key="3">
    <source>
        <dbReference type="SAM" id="SignalP"/>
    </source>
</evidence>
<dbReference type="PANTHER" id="PTHR31157">
    <property type="entry name" value="SCP DOMAIN-CONTAINING PROTEIN"/>
    <property type="match status" value="1"/>
</dbReference>
<dbReference type="InterPro" id="IPR001119">
    <property type="entry name" value="SLH_dom"/>
</dbReference>
<evidence type="ECO:0000256" key="2">
    <source>
        <dbReference type="SAM" id="MobiDB-lite"/>
    </source>
</evidence>
<dbReference type="EMBL" id="JACRTE010000005">
    <property type="protein sequence ID" value="MBC8596325.1"/>
    <property type="molecule type" value="Genomic_DNA"/>
</dbReference>
<dbReference type="RefSeq" id="WP_262431826.1">
    <property type="nucleotide sequence ID" value="NZ_JACRTE010000005.1"/>
</dbReference>
<feature type="chain" id="PRO_5036909452" evidence="3">
    <location>
        <begin position="28"/>
        <end position="745"/>
    </location>
</feature>
<dbReference type="InterPro" id="IPR035940">
    <property type="entry name" value="CAP_sf"/>
</dbReference>
<feature type="region of interest" description="Disordered" evidence="2">
    <location>
        <begin position="129"/>
        <end position="149"/>
    </location>
</feature>
<dbReference type="PANTHER" id="PTHR31157:SF1">
    <property type="entry name" value="SCP DOMAIN-CONTAINING PROTEIN"/>
    <property type="match status" value="1"/>
</dbReference>
<feature type="region of interest" description="Disordered" evidence="2">
    <location>
        <begin position="550"/>
        <end position="571"/>
    </location>
</feature>
<feature type="domain" description="SLH" evidence="4">
    <location>
        <begin position="691"/>
        <end position="745"/>
    </location>
</feature>
<dbReference type="SUPFAM" id="SSF55797">
    <property type="entry name" value="PR-1-like"/>
    <property type="match status" value="1"/>
</dbReference>
<sequence length="745" mass="81183">MKKFLACACAAALMLGAVQTPHTTAYAITVIDDAQTACEKNMERFLDLLEKADVDVNFTKEDMENLLFGACEYSTNSFVGTGFLVERFKVVSPTATKAGYVSADVSIFIDDGEEALTVKKEIPAGTDSRAFGGLTTDDGDSEPVKEDVSDGKIDEATAKKYINAAKKAISDAMWTFEVSNDTTSTDILKMAMDATDNNDVIITLDKANFKIVKSSSTVNGTVSATLTLKCGTVEDAVPAAKTLPLIVNETTKAIDEDRHLIGVAMDEIAYDNRTTKEEMLEVAEKAVKNGTKVSWKSFNKINATFKEDGNITAYLTMTLGDEERETRFSETLPKLVRKLPVDKTLINKEEWEILRLTNIERNKVGSVLLTMPEVLQNACSIREVELVESFSHTRPNGQKPFTAITGLSYSTAGENIYKCDAKARAVSGENAMNSWMNSDGHRANLLKSGYNYMGVGVYDAEETGTAVQLFAGVPTWITSVVTASGKTNYIDTDEMQKDYLICTASDGMVSYVPIDLEYMTKTESGYTLNLRMSDSADRIYLTTGGSANWSKPVKNTEEETKTEDNKTENTNTSNVTAFADVKSADYFADAVKWAVERNITQGTGASTFSPNDTCTRAQILTFLWRAVGSPKAEIENPFADVSSSDYYYDAALWAYGKGMVSGSKFDGNTPCTRSSTVEYLWKNANSPRTEISGTFSDVSNGAGFAEAVAWAVKNNVTAGTSATTFSPDDTCTRGQIVTFLNRAIQ</sequence>
<evidence type="ECO:0000259" key="4">
    <source>
        <dbReference type="PROSITE" id="PS51272"/>
    </source>
</evidence>
<gene>
    <name evidence="5" type="ORF">H8706_05520</name>
</gene>
<evidence type="ECO:0000313" key="6">
    <source>
        <dbReference type="Proteomes" id="UP000647416"/>
    </source>
</evidence>
<reference evidence="5" key="1">
    <citation type="submission" date="2020-08" db="EMBL/GenBank/DDBJ databases">
        <title>Genome public.</title>
        <authorList>
            <person name="Liu C."/>
            <person name="Sun Q."/>
        </authorList>
    </citation>
    <scope>NUCLEOTIDE SEQUENCE</scope>
    <source>
        <strain evidence="5">NSJ-50</strain>
    </source>
</reference>
<feature type="signal peptide" evidence="3">
    <location>
        <begin position="1"/>
        <end position="27"/>
    </location>
</feature>
<comment type="caution">
    <text evidence="5">The sequence shown here is derived from an EMBL/GenBank/DDBJ whole genome shotgun (WGS) entry which is preliminary data.</text>
</comment>
<evidence type="ECO:0000256" key="1">
    <source>
        <dbReference type="ARBA" id="ARBA00022737"/>
    </source>
</evidence>
<protein>
    <submittedName>
        <fullName evidence="5">S-layer homology domain-containing protein</fullName>
    </submittedName>
</protein>
<dbReference type="Pfam" id="PF00188">
    <property type="entry name" value="CAP"/>
    <property type="match status" value="1"/>
</dbReference>
<evidence type="ECO:0000313" key="5">
    <source>
        <dbReference type="EMBL" id="MBC8596325.1"/>
    </source>
</evidence>
<dbReference type="Pfam" id="PF00395">
    <property type="entry name" value="SLH"/>
    <property type="match status" value="3"/>
</dbReference>
<dbReference type="InterPro" id="IPR014044">
    <property type="entry name" value="CAP_dom"/>
</dbReference>
<dbReference type="AlphaFoldDB" id="A0A926IT92"/>
<organism evidence="5 6">
    <name type="scientific">Qingrenia yutianensis</name>
    <dbReference type="NCBI Taxonomy" id="2763676"/>
    <lineage>
        <taxon>Bacteria</taxon>
        <taxon>Bacillati</taxon>
        <taxon>Bacillota</taxon>
        <taxon>Clostridia</taxon>
        <taxon>Eubacteriales</taxon>
        <taxon>Oscillospiraceae</taxon>
        <taxon>Qingrenia</taxon>
    </lineage>
</organism>
<feature type="compositionally biased region" description="Basic and acidic residues" evidence="2">
    <location>
        <begin position="554"/>
        <end position="567"/>
    </location>
</feature>